<dbReference type="InterPro" id="IPR017039">
    <property type="entry name" value="Virul_fac_BrkB"/>
</dbReference>
<keyword evidence="3 6" id="KW-0812">Transmembrane</keyword>
<keyword evidence="7" id="KW-0378">Hydrolase</keyword>
<dbReference type="EMBL" id="JSWE01000184">
    <property type="protein sequence ID" value="KIE04477.1"/>
    <property type="molecule type" value="Genomic_DNA"/>
</dbReference>
<dbReference type="Pfam" id="PF03631">
    <property type="entry name" value="Virul_fac_BrkB"/>
    <property type="match status" value="1"/>
</dbReference>
<keyword evidence="8" id="KW-1185">Reference proteome</keyword>
<proteinExistence type="predicted"/>
<evidence type="ECO:0000256" key="4">
    <source>
        <dbReference type="ARBA" id="ARBA00022989"/>
    </source>
</evidence>
<evidence type="ECO:0000256" key="6">
    <source>
        <dbReference type="SAM" id="Phobius"/>
    </source>
</evidence>
<keyword evidence="5 6" id="KW-0472">Membrane</keyword>
<keyword evidence="2" id="KW-1003">Cell membrane</keyword>
<name>A0A0C1MR54_9RICK</name>
<evidence type="ECO:0000313" key="7">
    <source>
        <dbReference type="EMBL" id="KIE04477.1"/>
    </source>
</evidence>
<evidence type="ECO:0000313" key="8">
    <source>
        <dbReference type="Proteomes" id="UP000031258"/>
    </source>
</evidence>
<dbReference type="GO" id="GO:0005886">
    <property type="term" value="C:plasma membrane"/>
    <property type="evidence" value="ECO:0007669"/>
    <property type="project" value="UniProtKB-SubCell"/>
</dbReference>
<organism evidence="7 8">
    <name type="scientific">Candidatus Jidaibacter acanthamoebae</name>
    <dbReference type="NCBI Taxonomy" id="86105"/>
    <lineage>
        <taxon>Bacteria</taxon>
        <taxon>Pseudomonadati</taxon>
        <taxon>Pseudomonadota</taxon>
        <taxon>Alphaproteobacteria</taxon>
        <taxon>Rickettsiales</taxon>
        <taxon>Candidatus Midichloriaceae</taxon>
        <taxon>Candidatus Jidaibacter</taxon>
    </lineage>
</organism>
<dbReference type="PANTHER" id="PTHR30213:SF0">
    <property type="entry name" value="UPF0761 MEMBRANE PROTEIN YIHY"/>
    <property type="match status" value="1"/>
</dbReference>
<reference evidence="7 8" key="1">
    <citation type="submission" date="2014-11" db="EMBL/GenBank/DDBJ databases">
        <title>A Rickettsiales Symbiont of Amoebae With Ancient Features.</title>
        <authorList>
            <person name="Schulz F."/>
            <person name="Martijn J."/>
            <person name="Wascher F."/>
            <person name="Kostanjsek R."/>
            <person name="Ettema T.J."/>
            <person name="Horn M."/>
        </authorList>
    </citation>
    <scope>NUCLEOTIDE SEQUENCE [LARGE SCALE GENOMIC DNA]</scope>
    <source>
        <strain evidence="7 8">UWC36</strain>
    </source>
</reference>
<sequence>MLKKRYLLRKKEMKSRLKTLLRCFYKAIYDTVYHEGVEHAGYMAFLLMLTIFPTLVFFVALVGFFGKQNLSELLVNLILESSWANFIEALKPRIIEITSSPPQSLLTIAIISALWTASSIFEGLRTILNKAYKITTTATYLKRRLISFLEFAGLMMITIILLVTLLIVPWIWNYVYMFVEIYDNPLINFIGKPTHMLRYLILIFFGFLLVSGLYYYLPNRKMKFTLTFPGTIAVLLGWAISSALFRLYLSYFPSINIIYGSIAGVIIALLYFYICSLIFIFGAEFNYQVETQFGLNVNFYTRKKDNA</sequence>
<evidence type="ECO:0000256" key="2">
    <source>
        <dbReference type="ARBA" id="ARBA00022475"/>
    </source>
</evidence>
<feature type="transmembrane region" description="Helical" evidence="6">
    <location>
        <begin position="145"/>
        <end position="172"/>
    </location>
</feature>
<evidence type="ECO:0000256" key="5">
    <source>
        <dbReference type="ARBA" id="ARBA00023136"/>
    </source>
</evidence>
<dbReference type="EC" id="3.1.26.11" evidence="7"/>
<gene>
    <name evidence="7" type="primary">rbn_2</name>
    <name evidence="7" type="ORF">NF27_HQ00150</name>
</gene>
<comment type="caution">
    <text evidence="7">The sequence shown here is derived from an EMBL/GenBank/DDBJ whole genome shotgun (WGS) entry which is preliminary data.</text>
</comment>
<feature type="transmembrane region" description="Helical" evidence="6">
    <location>
        <begin position="105"/>
        <end position="124"/>
    </location>
</feature>
<dbReference type="Proteomes" id="UP000031258">
    <property type="component" value="Unassembled WGS sequence"/>
</dbReference>
<feature type="transmembrane region" description="Helical" evidence="6">
    <location>
        <begin position="224"/>
        <end position="245"/>
    </location>
</feature>
<dbReference type="AlphaFoldDB" id="A0A0C1MR54"/>
<evidence type="ECO:0000256" key="1">
    <source>
        <dbReference type="ARBA" id="ARBA00004651"/>
    </source>
</evidence>
<feature type="transmembrane region" description="Helical" evidence="6">
    <location>
        <begin position="257"/>
        <end position="281"/>
    </location>
</feature>
<dbReference type="STRING" id="86105.NF27_HQ00150"/>
<dbReference type="PANTHER" id="PTHR30213">
    <property type="entry name" value="INNER MEMBRANE PROTEIN YHJD"/>
    <property type="match status" value="1"/>
</dbReference>
<dbReference type="PIRSF" id="PIRSF035875">
    <property type="entry name" value="RNase_BN"/>
    <property type="match status" value="1"/>
</dbReference>
<keyword evidence="4 6" id="KW-1133">Transmembrane helix</keyword>
<feature type="transmembrane region" description="Helical" evidence="6">
    <location>
        <begin position="196"/>
        <end position="217"/>
    </location>
</feature>
<feature type="transmembrane region" description="Helical" evidence="6">
    <location>
        <begin position="42"/>
        <end position="65"/>
    </location>
</feature>
<dbReference type="NCBIfam" id="TIGR00765">
    <property type="entry name" value="yihY_not_rbn"/>
    <property type="match status" value="1"/>
</dbReference>
<dbReference type="GO" id="GO:0042781">
    <property type="term" value="F:3'-tRNA processing endoribonuclease activity"/>
    <property type="evidence" value="ECO:0007669"/>
    <property type="project" value="UniProtKB-EC"/>
</dbReference>
<accession>A0A0C1MR54</accession>
<evidence type="ECO:0000256" key="3">
    <source>
        <dbReference type="ARBA" id="ARBA00022692"/>
    </source>
</evidence>
<protein>
    <submittedName>
        <fullName evidence="7">Ribonuclease BN</fullName>
        <ecNumber evidence="7">3.1.26.11</ecNumber>
    </submittedName>
</protein>
<comment type="subcellular location">
    <subcellularLocation>
        <location evidence="1">Cell membrane</location>
        <topology evidence="1">Multi-pass membrane protein</topology>
    </subcellularLocation>
</comment>